<comment type="caution">
    <text evidence="7">The sequence shown here is derived from an EMBL/GenBank/DDBJ whole genome shotgun (WGS) entry which is preliminary data.</text>
</comment>
<accession>A0ABQ6J041</accession>
<evidence type="ECO:0000313" key="8">
    <source>
        <dbReference type="Proteomes" id="UP001157126"/>
    </source>
</evidence>
<evidence type="ECO:0000259" key="6">
    <source>
        <dbReference type="PROSITE" id="PS50109"/>
    </source>
</evidence>
<dbReference type="SMART" id="SM00387">
    <property type="entry name" value="HATPase_c"/>
    <property type="match status" value="1"/>
</dbReference>
<keyword evidence="3" id="KW-0808">Transferase</keyword>
<reference evidence="8" key="1">
    <citation type="journal article" date="2019" name="Int. J. Syst. Evol. Microbiol.">
        <title>The Global Catalogue of Microorganisms (GCM) 10K type strain sequencing project: providing services to taxonomists for standard genome sequencing and annotation.</title>
        <authorList>
            <consortium name="The Broad Institute Genomics Platform"/>
            <consortium name="The Broad Institute Genome Sequencing Center for Infectious Disease"/>
            <person name="Wu L."/>
            <person name="Ma J."/>
        </authorList>
    </citation>
    <scope>NUCLEOTIDE SEQUENCE [LARGE SCALE GENOMIC DNA]</scope>
    <source>
        <strain evidence="8">NBRC 113072</strain>
    </source>
</reference>
<dbReference type="EMBL" id="BSUO01000001">
    <property type="protein sequence ID" value="GMA42322.1"/>
    <property type="molecule type" value="Genomic_DNA"/>
</dbReference>
<name>A0ABQ6J041_9MICO</name>
<evidence type="ECO:0000313" key="7">
    <source>
        <dbReference type="EMBL" id="GMA42322.1"/>
    </source>
</evidence>
<dbReference type="EC" id="2.7.13.3" evidence="2"/>
<evidence type="ECO:0000256" key="3">
    <source>
        <dbReference type="ARBA" id="ARBA00022679"/>
    </source>
</evidence>
<dbReference type="CDD" id="cd16917">
    <property type="entry name" value="HATPase_UhpB-NarQ-NarX-like"/>
    <property type="match status" value="1"/>
</dbReference>
<dbReference type="SUPFAM" id="SSF55874">
    <property type="entry name" value="ATPase domain of HSP90 chaperone/DNA topoisomerase II/histidine kinase"/>
    <property type="match status" value="1"/>
</dbReference>
<evidence type="ECO:0000256" key="1">
    <source>
        <dbReference type="ARBA" id="ARBA00000085"/>
    </source>
</evidence>
<dbReference type="Proteomes" id="UP001157126">
    <property type="component" value="Unassembled WGS sequence"/>
</dbReference>
<dbReference type="InterPro" id="IPR003594">
    <property type="entry name" value="HATPase_dom"/>
</dbReference>
<proteinExistence type="predicted"/>
<protein>
    <recommendedName>
        <fullName evidence="2">histidine kinase</fullName>
        <ecNumber evidence="2">2.7.13.3</ecNumber>
    </recommendedName>
</protein>
<dbReference type="Gene3D" id="3.30.565.10">
    <property type="entry name" value="Histidine kinase-like ATPase, C-terminal domain"/>
    <property type="match status" value="1"/>
</dbReference>
<evidence type="ECO:0000256" key="5">
    <source>
        <dbReference type="ARBA" id="ARBA00023012"/>
    </source>
</evidence>
<dbReference type="PANTHER" id="PTHR24421:SF10">
    <property type="entry name" value="NITRATE_NITRITE SENSOR PROTEIN NARQ"/>
    <property type="match status" value="1"/>
</dbReference>
<dbReference type="PANTHER" id="PTHR24421">
    <property type="entry name" value="NITRATE/NITRITE SENSOR PROTEIN NARX-RELATED"/>
    <property type="match status" value="1"/>
</dbReference>
<organism evidence="7 8">
    <name type="scientific">Mobilicoccus caccae</name>
    <dbReference type="NCBI Taxonomy" id="1859295"/>
    <lineage>
        <taxon>Bacteria</taxon>
        <taxon>Bacillati</taxon>
        <taxon>Actinomycetota</taxon>
        <taxon>Actinomycetes</taxon>
        <taxon>Micrococcales</taxon>
        <taxon>Dermatophilaceae</taxon>
        <taxon>Mobilicoccus</taxon>
    </lineage>
</organism>
<dbReference type="PROSITE" id="PS50109">
    <property type="entry name" value="HIS_KIN"/>
    <property type="match status" value="1"/>
</dbReference>
<keyword evidence="8" id="KW-1185">Reference proteome</keyword>
<feature type="domain" description="Histidine kinase" evidence="6">
    <location>
        <begin position="10"/>
        <end position="99"/>
    </location>
</feature>
<comment type="catalytic activity">
    <reaction evidence="1">
        <text>ATP + protein L-histidine = ADP + protein N-phospho-L-histidine.</text>
        <dbReference type="EC" id="2.7.13.3"/>
    </reaction>
</comment>
<evidence type="ECO:0000256" key="2">
    <source>
        <dbReference type="ARBA" id="ARBA00012438"/>
    </source>
</evidence>
<sequence>MDLPPHHEIQVIRVVQEALTNVRKHSGARSARVRIESEPGSVLFVVEDDGRGFDAADLTEERYGLATMTERTQLLDGWLTIDSSPGHGTRIVLGVPAGRGVHAVSTPVQA</sequence>
<dbReference type="Pfam" id="PF02518">
    <property type="entry name" value="HATPase_c"/>
    <property type="match status" value="1"/>
</dbReference>
<evidence type="ECO:0000256" key="4">
    <source>
        <dbReference type="ARBA" id="ARBA00022777"/>
    </source>
</evidence>
<keyword evidence="4" id="KW-0418">Kinase</keyword>
<keyword evidence="5" id="KW-0902">Two-component regulatory system</keyword>
<dbReference type="InterPro" id="IPR036890">
    <property type="entry name" value="HATPase_C_sf"/>
</dbReference>
<gene>
    <name evidence="7" type="ORF">GCM10025883_43670</name>
</gene>
<dbReference type="InterPro" id="IPR005467">
    <property type="entry name" value="His_kinase_dom"/>
</dbReference>
<dbReference type="InterPro" id="IPR050482">
    <property type="entry name" value="Sensor_HK_TwoCompSys"/>
</dbReference>